<feature type="region of interest" description="Disordered" evidence="3">
    <location>
        <begin position="128"/>
        <end position="153"/>
    </location>
</feature>
<reference evidence="6" key="1">
    <citation type="submission" date="2018-07" db="EMBL/GenBank/DDBJ databases">
        <authorList>
            <person name="Liu B.-T."/>
            <person name="Du Z."/>
        </authorList>
    </citation>
    <scope>NUCLEOTIDE SEQUENCE [LARGE SCALE GENOMIC DNA]</scope>
    <source>
        <strain evidence="6">XYN52</strain>
    </source>
</reference>
<dbReference type="InterPro" id="IPR036890">
    <property type="entry name" value="HATPase_C_sf"/>
</dbReference>
<evidence type="ECO:0000256" key="3">
    <source>
        <dbReference type="SAM" id="MobiDB-lite"/>
    </source>
</evidence>
<dbReference type="Gene3D" id="3.30.565.10">
    <property type="entry name" value="Histidine kinase-like ATPase, C-terminal domain"/>
    <property type="match status" value="1"/>
</dbReference>
<dbReference type="OrthoDB" id="9813151at2"/>
<dbReference type="EC" id="2.7.13.3" evidence="2"/>
<gene>
    <name evidence="5" type="ORF">DVH29_13740</name>
</gene>
<dbReference type="SUPFAM" id="SSF55874">
    <property type="entry name" value="ATPase domain of HSP90 chaperone/DNA topoisomerase II/histidine kinase"/>
    <property type="match status" value="1"/>
</dbReference>
<sequence length="762" mass="80897">MSEDRTNLPQMAPLARLADDPRPAWVWPGDGRPAIWHNRAAELFGARLTPEGLETVRDLKPVRGQASRILRMGLVGRTMRSRLQFIAGRKPLSATCECTPIALPEGEVHLLVVAVEPIAEEILAAAPPAAPAPDGVAEPAEAPEEPDAPPQTLAGLVDRLGRHEALFEAVAEEDETPPAPPNDIPGRDYAAIAYDATLEADAERGSDWGEEDPTRIEEQAFAADSAADTGPTRLWQVTGRGLARADEPPAAEEDAVSEPEGPEIDQASRYNFEELSRILTDRVGREEPPAPSPAPPPETRPTAALLALSEEAMVLNRLPLGILIFRDQDILFVNRALVDLTGHGSAGQLRSLGLSALLPMVDGAEPAGPVTQLLRRDGSKLAVNARLNAITWQGRPGFMLTAQPNEIEPLREAEVRQFAELWARTANYGFVTADRAGVITGHVPQRHGRAVAEGAPLNLLVAMGDHSALRHFLALPARFAGDARPAIALKGTQAGETLTLFAEGRAGIVTGYFGLIGAAGAREPAPRGSLPTAALSRITRGLRRPLNTVSGFSELMATEAFGPLTNPRYLEYARDIRAAGAEIGDLADELDDYIRIAEGALPLAPADVDIASLLASSLVRVRGQASKARVLLRSAISERLPYVRVDATTLKQAVLNMLASAISEGGEGSRVVLSAQVEEDGSVVIHVRDTAKGPNALAEKFVVFRDGIGADGAERVPTQSSIGLTLTRSLVAVNACSLSLEPSSESGTLMMLTIPASLVVKA</sequence>
<keyword evidence="5" id="KW-0808">Transferase</keyword>
<keyword evidence="5" id="KW-0418">Kinase</keyword>
<dbReference type="InterPro" id="IPR003594">
    <property type="entry name" value="HATPase_dom"/>
</dbReference>
<dbReference type="SUPFAM" id="SSF55785">
    <property type="entry name" value="PYP-like sensor domain (PAS domain)"/>
    <property type="match status" value="1"/>
</dbReference>
<dbReference type="InterPro" id="IPR003661">
    <property type="entry name" value="HisK_dim/P_dom"/>
</dbReference>
<dbReference type="Proteomes" id="UP000253759">
    <property type="component" value="Unassembled WGS sequence"/>
</dbReference>
<evidence type="ECO:0000313" key="5">
    <source>
        <dbReference type="EMBL" id="RDE07995.1"/>
    </source>
</evidence>
<accession>A0A369W285</accession>
<comment type="catalytic activity">
    <reaction evidence="1">
        <text>ATP + protein L-histidine = ADP + protein N-phospho-L-histidine.</text>
        <dbReference type="EC" id="2.7.13.3"/>
    </reaction>
</comment>
<proteinExistence type="predicted"/>
<keyword evidence="6" id="KW-1185">Reference proteome</keyword>
<dbReference type="Pfam" id="PF02518">
    <property type="entry name" value="HATPase_c"/>
    <property type="match status" value="1"/>
</dbReference>
<comment type="caution">
    <text evidence="5">The sequence shown here is derived from an EMBL/GenBank/DDBJ whole genome shotgun (WGS) entry which is preliminary data.</text>
</comment>
<dbReference type="PANTHER" id="PTHR45569">
    <property type="entry name" value="SENSOR PROTEIN KDPD"/>
    <property type="match status" value="1"/>
</dbReference>
<dbReference type="InterPro" id="IPR052023">
    <property type="entry name" value="Histidine_kinase_KdpD"/>
</dbReference>
<dbReference type="RefSeq" id="WP_114646760.1">
    <property type="nucleotide sequence ID" value="NZ_QQNH01000026.1"/>
</dbReference>
<organism evidence="5 6">
    <name type="scientific">Pelagibacterium lacus</name>
    <dbReference type="NCBI Taxonomy" id="2282655"/>
    <lineage>
        <taxon>Bacteria</taxon>
        <taxon>Pseudomonadati</taxon>
        <taxon>Pseudomonadota</taxon>
        <taxon>Alphaproteobacteria</taxon>
        <taxon>Hyphomicrobiales</taxon>
        <taxon>Devosiaceae</taxon>
        <taxon>Pelagibacterium</taxon>
    </lineage>
</organism>
<feature type="compositionally biased region" description="Acidic residues" evidence="3">
    <location>
        <begin position="249"/>
        <end position="263"/>
    </location>
</feature>
<evidence type="ECO:0000313" key="6">
    <source>
        <dbReference type="Proteomes" id="UP000253759"/>
    </source>
</evidence>
<feature type="compositionally biased region" description="Low complexity" evidence="3">
    <location>
        <begin position="128"/>
        <end position="140"/>
    </location>
</feature>
<name>A0A369W285_9HYPH</name>
<dbReference type="InterPro" id="IPR005467">
    <property type="entry name" value="His_kinase_dom"/>
</dbReference>
<dbReference type="AlphaFoldDB" id="A0A369W285"/>
<dbReference type="CDD" id="cd00082">
    <property type="entry name" value="HisKA"/>
    <property type="match status" value="1"/>
</dbReference>
<evidence type="ECO:0000259" key="4">
    <source>
        <dbReference type="PROSITE" id="PS50109"/>
    </source>
</evidence>
<dbReference type="PANTHER" id="PTHR45569:SF1">
    <property type="entry name" value="SENSOR PROTEIN KDPD"/>
    <property type="match status" value="1"/>
</dbReference>
<dbReference type="GO" id="GO:0000155">
    <property type="term" value="F:phosphorelay sensor kinase activity"/>
    <property type="evidence" value="ECO:0007669"/>
    <property type="project" value="InterPro"/>
</dbReference>
<evidence type="ECO:0000256" key="1">
    <source>
        <dbReference type="ARBA" id="ARBA00000085"/>
    </source>
</evidence>
<dbReference type="PROSITE" id="PS50109">
    <property type="entry name" value="HIS_KIN"/>
    <property type="match status" value="1"/>
</dbReference>
<protein>
    <recommendedName>
        <fullName evidence="2">histidine kinase</fullName>
        <ecNumber evidence="2">2.7.13.3</ecNumber>
    </recommendedName>
</protein>
<feature type="region of interest" description="Disordered" evidence="3">
    <location>
        <begin position="241"/>
        <end position="269"/>
    </location>
</feature>
<dbReference type="GO" id="GO:0005886">
    <property type="term" value="C:plasma membrane"/>
    <property type="evidence" value="ECO:0007669"/>
    <property type="project" value="TreeGrafter"/>
</dbReference>
<evidence type="ECO:0000256" key="2">
    <source>
        <dbReference type="ARBA" id="ARBA00012438"/>
    </source>
</evidence>
<dbReference type="EMBL" id="QQNH01000026">
    <property type="protein sequence ID" value="RDE07995.1"/>
    <property type="molecule type" value="Genomic_DNA"/>
</dbReference>
<dbReference type="InterPro" id="IPR035965">
    <property type="entry name" value="PAS-like_dom_sf"/>
</dbReference>
<feature type="domain" description="Histidine kinase" evidence="4">
    <location>
        <begin position="537"/>
        <end position="758"/>
    </location>
</feature>